<name>A0A8S3YN31_9EUPU</name>
<dbReference type="Proteomes" id="UP000678393">
    <property type="component" value="Unassembled WGS sequence"/>
</dbReference>
<feature type="non-terminal residue" evidence="1">
    <location>
        <position position="58"/>
    </location>
</feature>
<evidence type="ECO:0000313" key="2">
    <source>
        <dbReference type="Proteomes" id="UP000678393"/>
    </source>
</evidence>
<sequence length="58" mass="6841">MQQTRLHWKGFTTVYLCYVWMARSQQVMVTLLTWQLLLFFMGEAVICTQPIGGLIKPY</sequence>
<organism evidence="1 2">
    <name type="scientific">Candidula unifasciata</name>
    <dbReference type="NCBI Taxonomy" id="100452"/>
    <lineage>
        <taxon>Eukaryota</taxon>
        <taxon>Metazoa</taxon>
        <taxon>Spiralia</taxon>
        <taxon>Lophotrochozoa</taxon>
        <taxon>Mollusca</taxon>
        <taxon>Gastropoda</taxon>
        <taxon>Heterobranchia</taxon>
        <taxon>Euthyneura</taxon>
        <taxon>Panpulmonata</taxon>
        <taxon>Eupulmonata</taxon>
        <taxon>Stylommatophora</taxon>
        <taxon>Helicina</taxon>
        <taxon>Helicoidea</taxon>
        <taxon>Geomitridae</taxon>
        <taxon>Candidula</taxon>
    </lineage>
</organism>
<proteinExistence type="predicted"/>
<accession>A0A8S3YN31</accession>
<dbReference type="EMBL" id="CAJHNH020000159">
    <property type="protein sequence ID" value="CAG5115746.1"/>
    <property type="molecule type" value="Genomic_DNA"/>
</dbReference>
<keyword evidence="2" id="KW-1185">Reference proteome</keyword>
<reference evidence="1" key="1">
    <citation type="submission" date="2021-04" db="EMBL/GenBank/DDBJ databases">
        <authorList>
            <consortium name="Molecular Ecology Group"/>
        </authorList>
    </citation>
    <scope>NUCLEOTIDE SEQUENCE</scope>
</reference>
<protein>
    <submittedName>
        <fullName evidence="1">Uncharacterized protein</fullName>
    </submittedName>
</protein>
<comment type="caution">
    <text evidence="1">The sequence shown here is derived from an EMBL/GenBank/DDBJ whole genome shotgun (WGS) entry which is preliminary data.</text>
</comment>
<gene>
    <name evidence="1" type="ORF">CUNI_LOCUS1304</name>
</gene>
<dbReference type="AlphaFoldDB" id="A0A8S3YN31"/>
<evidence type="ECO:0000313" key="1">
    <source>
        <dbReference type="EMBL" id="CAG5115746.1"/>
    </source>
</evidence>